<dbReference type="InterPro" id="IPR015422">
    <property type="entry name" value="PyrdxlP-dep_Trfase_small"/>
</dbReference>
<dbReference type="AlphaFoldDB" id="A0A0R2K0S5"/>
<dbReference type="GeneID" id="61250164"/>
<dbReference type="GO" id="GO:0008483">
    <property type="term" value="F:transaminase activity"/>
    <property type="evidence" value="ECO:0007669"/>
    <property type="project" value="UniProtKB-KW"/>
</dbReference>
<comment type="caution">
    <text evidence="8">The sequence shown here is derived from an EMBL/GenBank/DDBJ whole genome shotgun (WGS) entry which is preliminary data.</text>
</comment>
<evidence type="ECO:0000256" key="2">
    <source>
        <dbReference type="ARBA" id="ARBA00007441"/>
    </source>
</evidence>
<keyword evidence="9" id="KW-1185">Reference proteome</keyword>
<organism evidence="8 9">
    <name type="scientific">Fructilactobacillus lindneri DSM 20690 = JCM 11027</name>
    <dbReference type="NCBI Taxonomy" id="1122148"/>
    <lineage>
        <taxon>Bacteria</taxon>
        <taxon>Bacillati</taxon>
        <taxon>Bacillota</taxon>
        <taxon>Bacilli</taxon>
        <taxon>Lactobacillales</taxon>
        <taxon>Lactobacillaceae</taxon>
        <taxon>Fructilactobacillus</taxon>
    </lineage>
</organism>
<dbReference type="EMBL" id="JQBT01000005">
    <property type="protein sequence ID" value="KRN80684.1"/>
    <property type="molecule type" value="Genomic_DNA"/>
</dbReference>
<dbReference type="FunFam" id="3.40.640.10:FF:000033">
    <property type="entry name" value="Aspartate aminotransferase"/>
    <property type="match status" value="1"/>
</dbReference>
<dbReference type="Proteomes" id="UP000051565">
    <property type="component" value="Unassembled WGS sequence"/>
</dbReference>
<dbReference type="Gene3D" id="3.90.1150.10">
    <property type="entry name" value="Aspartate Aminotransferase, domain 1"/>
    <property type="match status" value="1"/>
</dbReference>
<evidence type="ECO:0000256" key="6">
    <source>
        <dbReference type="RuleBase" id="RU000481"/>
    </source>
</evidence>
<dbReference type="CDD" id="cd00609">
    <property type="entry name" value="AAT_like"/>
    <property type="match status" value="1"/>
</dbReference>
<evidence type="ECO:0000256" key="4">
    <source>
        <dbReference type="ARBA" id="ARBA00022679"/>
    </source>
</evidence>
<evidence type="ECO:0000313" key="9">
    <source>
        <dbReference type="Proteomes" id="UP000051565"/>
    </source>
</evidence>
<dbReference type="PANTHER" id="PTHR46383:SF4">
    <property type="entry name" value="AMINOTRANSFERASE"/>
    <property type="match status" value="1"/>
</dbReference>
<sequence length="393" mass="43440">MPKLDERLSNTYNHVLTSITPSQIRSFSKEISNVPDLISLNVGEPGFNTPEHVKDAAIKSIAENKSHYSPQNGWKELREVISNFLSQRYGINYDAETEITVTDGAAEALSSTFLATVNPGDKVLVPMPAYPAYTSVIEMAGGVVVPVDTSDDQFKLTSEKLTQVLDENPDISEIILNYPNNPTGVEYTDEELKALAKILRDRGILVIADEIYSELTYELNHTSIAEFIPNSTIVINGVSKSHAMTGYRLGYVAGPAEAVTNVNKVHGYLVTSPSNPAQYGAVEALENGVDDTKPMLKEYRKRRDLVTKELRKLGFKVTSPDGAFYIFAKIPDKYNENSREFALRLAKEAHVGVTPGSAFGKSGEDYLRLSYAADMDQIEEAMKRINQFVNEKA</sequence>
<evidence type="ECO:0000313" key="8">
    <source>
        <dbReference type="EMBL" id="KRN80684.1"/>
    </source>
</evidence>
<dbReference type="PANTHER" id="PTHR46383">
    <property type="entry name" value="ASPARTATE AMINOTRANSFERASE"/>
    <property type="match status" value="1"/>
</dbReference>
<reference evidence="8 9" key="1">
    <citation type="journal article" date="2015" name="Genome Announc.">
        <title>Expanding the biotechnology potential of lactobacilli through comparative genomics of 213 strains and associated genera.</title>
        <authorList>
            <person name="Sun Z."/>
            <person name="Harris H.M."/>
            <person name="McCann A."/>
            <person name="Guo C."/>
            <person name="Argimon S."/>
            <person name="Zhang W."/>
            <person name="Yang X."/>
            <person name="Jeffery I.B."/>
            <person name="Cooney J.C."/>
            <person name="Kagawa T.F."/>
            <person name="Liu W."/>
            <person name="Song Y."/>
            <person name="Salvetti E."/>
            <person name="Wrobel A."/>
            <person name="Rasinkangas P."/>
            <person name="Parkhill J."/>
            <person name="Rea M.C."/>
            <person name="O'Sullivan O."/>
            <person name="Ritari J."/>
            <person name="Douillard F.P."/>
            <person name="Paul Ross R."/>
            <person name="Yang R."/>
            <person name="Briner A.E."/>
            <person name="Felis G.E."/>
            <person name="de Vos W.M."/>
            <person name="Barrangou R."/>
            <person name="Klaenhammer T.R."/>
            <person name="Caufield P.W."/>
            <person name="Cui Y."/>
            <person name="Zhang H."/>
            <person name="O'Toole P.W."/>
        </authorList>
    </citation>
    <scope>NUCLEOTIDE SEQUENCE [LARGE SCALE GENOMIC DNA]</scope>
    <source>
        <strain evidence="8 9">DSM 20690</strain>
    </source>
</reference>
<proteinExistence type="inferred from homology"/>
<dbReference type="InterPro" id="IPR015421">
    <property type="entry name" value="PyrdxlP-dep_Trfase_major"/>
</dbReference>
<protein>
    <recommendedName>
        <fullName evidence="6">Aminotransferase</fullName>
        <ecNumber evidence="6">2.6.1.-</ecNumber>
    </recommendedName>
</protein>
<dbReference type="InterPro" id="IPR004839">
    <property type="entry name" value="Aminotransferase_I/II_large"/>
</dbReference>
<keyword evidence="4 6" id="KW-0808">Transferase</keyword>
<feature type="domain" description="Aminotransferase class I/classII large" evidence="7">
    <location>
        <begin position="36"/>
        <end position="385"/>
    </location>
</feature>
<comment type="similarity">
    <text evidence="2 6">Belongs to the class-I pyridoxal-phosphate-dependent aminotransferase family.</text>
</comment>
<accession>A0A0R2K0S5</accession>
<keyword evidence="5" id="KW-0663">Pyridoxal phosphate</keyword>
<dbReference type="OrthoDB" id="9802328at2"/>
<evidence type="ECO:0000256" key="5">
    <source>
        <dbReference type="ARBA" id="ARBA00022898"/>
    </source>
</evidence>
<dbReference type="InterPro" id="IPR004838">
    <property type="entry name" value="NHTrfase_class1_PyrdxlP-BS"/>
</dbReference>
<dbReference type="GO" id="GO:0030170">
    <property type="term" value="F:pyridoxal phosphate binding"/>
    <property type="evidence" value="ECO:0007669"/>
    <property type="project" value="InterPro"/>
</dbReference>
<evidence type="ECO:0000256" key="1">
    <source>
        <dbReference type="ARBA" id="ARBA00001933"/>
    </source>
</evidence>
<evidence type="ECO:0000256" key="3">
    <source>
        <dbReference type="ARBA" id="ARBA00022576"/>
    </source>
</evidence>
<dbReference type="EC" id="2.6.1.-" evidence="6"/>
<name>A0A0R2K0S5_9LACO</name>
<evidence type="ECO:0000259" key="7">
    <source>
        <dbReference type="Pfam" id="PF00155"/>
    </source>
</evidence>
<comment type="cofactor">
    <cofactor evidence="1 6">
        <name>pyridoxal 5'-phosphate</name>
        <dbReference type="ChEBI" id="CHEBI:597326"/>
    </cofactor>
</comment>
<dbReference type="Pfam" id="PF00155">
    <property type="entry name" value="Aminotran_1_2"/>
    <property type="match status" value="1"/>
</dbReference>
<dbReference type="Gene3D" id="3.40.640.10">
    <property type="entry name" value="Type I PLP-dependent aspartate aminotransferase-like (Major domain)"/>
    <property type="match status" value="1"/>
</dbReference>
<dbReference type="PROSITE" id="PS00105">
    <property type="entry name" value="AA_TRANSFER_CLASS_1"/>
    <property type="match status" value="1"/>
</dbReference>
<keyword evidence="3 6" id="KW-0032">Aminotransferase</keyword>
<dbReference type="InterPro" id="IPR015424">
    <property type="entry name" value="PyrdxlP-dep_Trfase"/>
</dbReference>
<dbReference type="SUPFAM" id="SSF53383">
    <property type="entry name" value="PLP-dependent transferases"/>
    <property type="match status" value="1"/>
</dbReference>
<dbReference type="PATRIC" id="fig|1122148.6.peg.1271"/>
<dbReference type="InterPro" id="IPR050596">
    <property type="entry name" value="AspAT/PAT-like"/>
</dbReference>
<dbReference type="STRING" id="53444.AYR59_04865"/>
<dbReference type="GO" id="GO:0006520">
    <property type="term" value="P:amino acid metabolic process"/>
    <property type="evidence" value="ECO:0007669"/>
    <property type="project" value="InterPro"/>
</dbReference>
<dbReference type="RefSeq" id="WP_054646885.1">
    <property type="nucleotide sequence ID" value="NZ_FUXS01000005.1"/>
</dbReference>
<gene>
    <name evidence="8" type="ORF">IV52_GL001240</name>
</gene>